<feature type="DNA-binding region" description="H-T-H motif" evidence="4">
    <location>
        <begin position="71"/>
        <end position="90"/>
    </location>
</feature>
<evidence type="ECO:0000259" key="5">
    <source>
        <dbReference type="PROSITE" id="PS50977"/>
    </source>
</evidence>
<organism evidence="6 7">
    <name type="scientific">Micromonospora thermarum</name>
    <dbReference type="NCBI Taxonomy" id="2720024"/>
    <lineage>
        <taxon>Bacteria</taxon>
        <taxon>Bacillati</taxon>
        <taxon>Actinomycetota</taxon>
        <taxon>Actinomycetes</taxon>
        <taxon>Micromonosporales</taxon>
        <taxon>Micromonosporaceae</taxon>
        <taxon>Micromonospora</taxon>
    </lineage>
</organism>
<evidence type="ECO:0000313" key="7">
    <source>
        <dbReference type="Proteomes" id="UP000783871"/>
    </source>
</evidence>
<keyword evidence="1" id="KW-0805">Transcription regulation</keyword>
<gene>
    <name evidence="6" type="ORF">HCJ94_08390</name>
</gene>
<dbReference type="InterPro" id="IPR001647">
    <property type="entry name" value="HTH_TetR"/>
</dbReference>
<evidence type="ECO:0000256" key="2">
    <source>
        <dbReference type="ARBA" id="ARBA00023125"/>
    </source>
</evidence>
<dbReference type="Proteomes" id="UP000783871">
    <property type="component" value="Unassembled WGS sequence"/>
</dbReference>
<protein>
    <submittedName>
        <fullName evidence="6">TetR/AcrR family transcriptional regulator</fullName>
    </submittedName>
</protein>
<dbReference type="Pfam" id="PF00440">
    <property type="entry name" value="TetR_N"/>
    <property type="match status" value="1"/>
</dbReference>
<dbReference type="PANTHER" id="PTHR30055:SF234">
    <property type="entry name" value="HTH-TYPE TRANSCRIPTIONAL REGULATOR BETI"/>
    <property type="match status" value="1"/>
</dbReference>
<reference evidence="6 7" key="1">
    <citation type="submission" date="2020-03" db="EMBL/GenBank/DDBJ databases">
        <title>WGS of actinomycetes isolated from Thailand.</title>
        <authorList>
            <person name="Thawai C."/>
        </authorList>
    </citation>
    <scope>NUCLEOTIDE SEQUENCE [LARGE SCALE GENOMIC DNA]</scope>
    <source>
        <strain evidence="6 7">HSS6-12</strain>
    </source>
</reference>
<dbReference type="EMBL" id="JAATEO010000007">
    <property type="protein sequence ID" value="NJP31996.1"/>
    <property type="molecule type" value="Genomic_DNA"/>
</dbReference>
<feature type="domain" description="HTH tetR-type" evidence="5">
    <location>
        <begin position="50"/>
        <end position="108"/>
    </location>
</feature>
<proteinExistence type="predicted"/>
<dbReference type="SUPFAM" id="SSF48498">
    <property type="entry name" value="Tetracyclin repressor-like, C-terminal domain"/>
    <property type="match status" value="1"/>
</dbReference>
<evidence type="ECO:0000313" key="6">
    <source>
        <dbReference type="EMBL" id="NJP31996.1"/>
    </source>
</evidence>
<keyword evidence="3" id="KW-0804">Transcription</keyword>
<dbReference type="PROSITE" id="PS50977">
    <property type="entry name" value="HTH_TETR_2"/>
    <property type="match status" value="1"/>
</dbReference>
<evidence type="ECO:0000256" key="4">
    <source>
        <dbReference type="PROSITE-ProRule" id="PRU00335"/>
    </source>
</evidence>
<dbReference type="InterPro" id="IPR009057">
    <property type="entry name" value="Homeodomain-like_sf"/>
</dbReference>
<dbReference type="InterPro" id="IPR036271">
    <property type="entry name" value="Tet_transcr_reg_TetR-rel_C_sf"/>
</dbReference>
<comment type="caution">
    <text evidence="6">The sequence shown here is derived from an EMBL/GenBank/DDBJ whole genome shotgun (WGS) entry which is preliminary data.</text>
</comment>
<dbReference type="InterPro" id="IPR050109">
    <property type="entry name" value="HTH-type_TetR-like_transc_reg"/>
</dbReference>
<keyword evidence="2 4" id="KW-0238">DNA-binding</keyword>
<dbReference type="PANTHER" id="PTHR30055">
    <property type="entry name" value="HTH-TYPE TRANSCRIPTIONAL REGULATOR RUTR"/>
    <property type="match status" value="1"/>
</dbReference>
<name>A0ABX0Z6W9_9ACTN</name>
<keyword evidence="7" id="KW-1185">Reference proteome</keyword>
<accession>A0ABX0Z6W9</accession>
<dbReference type="SUPFAM" id="SSF46689">
    <property type="entry name" value="Homeodomain-like"/>
    <property type="match status" value="1"/>
</dbReference>
<evidence type="ECO:0000256" key="3">
    <source>
        <dbReference type="ARBA" id="ARBA00023163"/>
    </source>
</evidence>
<dbReference type="Gene3D" id="1.10.357.10">
    <property type="entry name" value="Tetracycline Repressor, domain 2"/>
    <property type="match status" value="1"/>
</dbReference>
<evidence type="ECO:0000256" key="1">
    <source>
        <dbReference type="ARBA" id="ARBA00023015"/>
    </source>
</evidence>
<sequence length="229" mass="25080">MRRTVAIVRCSCNTKSQLSTNRPPVVLFSQQQWEERGLDTDRRRLRADAERSIRTIIEAAERMLTENPAATIEQIAESAGVARTTVHRRFASREALITSMTRAAWNQIAAAVAAARPATAPPLVALHQATANILNIKSRWRFALGQPTDDAATGEIQQEVFAACDLVLQRAQQTGLIHPDADLAWARRVYLALINETMHGTPPPHGDSDTLATRILDTLLHGIGPTAPA</sequence>